<proteinExistence type="predicted"/>
<protein>
    <submittedName>
        <fullName evidence="2">Uncharacterized protein</fullName>
    </submittedName>
</protein>
<evidence type="ECO:0000313" key="3">
    <source>
        <dbReference type="Proteomes" id="UP000009881"/>
    </source>
</evidence>
<reference evidence="2 3" key="1">
    <citation type="journal article" date="2013" name="Genome Announc.">
        <title>Draft Genome Sequence of an Alphaproteobacterium, Caenispirillum salinarum AK4(T), Isolated from a Solar Saltern.</title>
        <authorList>
            <person name="Khatri I."/>
            <person name="Singh A."/>
            <person name="Korpole S."/>
            <person name="Pinnaka A.K."/>
            <person name="Subramanian S."/>
        </authorList>
    </citation>
    <scope>NUCLEOTIDE SEQUENCE [LARGE SCALE GENOMIC DNA]</scope>
    <source>
        <strain evidence="2 3">AK4</strain>
    </source>
</reference>
<dbReference type="STRING" id="1238182.C882_1841"/>
<dbReference type="Proteomes" id="UP000009881">
    <property type="component" value="Unassembled WGS sequence"/>
</dbReference>
<dbReference type="AlphaFoldDB" id="K9GRH2"/>
<dbReference type="EMBL" id="ANHY01000020">
    <property type="protein sequence ID" value="EKV27339.1"/>
    <property type="molecule type" value="Genomic_DNA"/>
</dbReference>
<accession>K9GRH2</accession>
<evidence type="ECO:0000313" key="2">
    <source>
        <dbReference type="EMBL" id="EKV27339.1"/>
    </source>
</evidence>
<organism evidence="2 3">
    <name type="scientific">Caenispirillum salinarum AK4</name>
    <dbReference type="NCBI Taxonomy" id="1238182"/>
    <lineage>
        <taxon>Bacteria</taxon>
        <taxon>Pseudomonadati</taxon>
        <taxon>Pseudomonadota</taxon>
        <taxon>Alphaproteobacteria</taxon>
        <taxon>Rhodospirillales</taxon>
        <taxon>Novispirillaceae</taxon>
        <taxon>Caenispirillum</taxon>
    </lineage>
</organism>
<comment type="caution">
    <text evidence="2">The sequence shown here is derived from an EMBL/GenBank/DDBJ whole genome shotgun (WGS) entry which is preliminary data.</text>
</comment>
<evidence type="ECO:0000256" key="1">
    <source>
        <dbReference type="SAM" id="MobiDB-lite"/>
    </source>
</evidence>
<sequence length="51" mass="5676">MGASWRGPKSTTFKKLDKPSVRLRSRSIHPQTGGSTRHFGLGKRCGDSLKY</sequence>
<keyword evidence="3" id="KW-1185">Reference proteome</keyword>
<name>K9GRH2_9PROT</name>
<feature type="region of interest" description="Disordered" evidence="1">
    <location>
        <begin position="1"/>
        <end position="51"/>
    </location>
</feature>
<gene>
    <name evidence="2" type="ORF">C882_1841</name>
</gene>